<dbReference type="Proteomes" id="UP000185766">
    <property type="component" value="Unassembled WGS sequence"/>
</dbReference>
<feature type="transmembrane region" description="Helical" evidence="1">
    <location>
        <begin position="15"/>
        <end position="33"/>
    </location>
</feature>
<name>A0A1H7SE50_9GAMM</name>
<keyword evidence="1" id="KW-0812">Transmembrane</keyword>
<evidence type="ECO:0000313" key="3">
    <source>
        <dbReference type="Proteomes" id="UP000185766"/>
    </source>
</evidence>
<protein>
    <submittedName>
        <fullName evidence="2">Uncharacterized protein</fullName>
    </submittedName>
</protein>
<evidence type="ECO:0000256" key="1">
    <source>
        <dbReference type="SAM" id="Phobius"/>
    </source>
</evidence>
<keyword evidence="1" id="KW-0472">Membrane</keyword>
<proteinExistence type="predicted"/>
<gene>
    <name evidence="2" type="ORF">SAMN05216214_11846</name>
</gene>
<dbReference type="RefSeq" id="WP_074870368.1">
    <property type="nucleotide sequence ID" value="NZ_FOAS01000018.1"/>
</dbReference>
<organism evidence="2 3">
    <name type="scientific">Atopomonas hussainii</name>
    <dbReference type="NCBI Taxonomy" id="1429083"/>
    <lineage>
        <taxon>Bacteria</taxon>
        <taxon>Pseudomonadati</taxon>
        <taxon>Pseudomonadota</taxon>
        <taxon>Gammaproteobacteria</taxon>
        <taxon>Pseudomonadales</taxon>
        <taxon>Pseudomonadaceae</taxon>
        <taxon>Atopomonas</taxon>
    </lineage>
</organism>
<dbReference type="AlphaFoldDB" id="A0A1H7SE50"/>
<reference evidence="2 3" key="1">
    <citation type="submission" date="2016-10" db="EMBL/GenBank/DDBJ databases">
        <authorList>
            <person name="de Groot N.N."/>
        </authorList>
    </citation>
    <scope>NUCLEOTIDE SEQUENCE [LARGE SCALE GENOMIC DNA]</scope>
    <source>
        <strain evidence="2 3">JCM 19513</strain>
    </source>
</reference>
<accession>A0A1H7SE50</accession>
<keyword evidence="1" id="KW-1133">Transmembrane helix</keyword>
<keyword evidence="3" id="KW-1185">Reference proteome</keyword>
<dbReference type="EMBL" id="FOAS01000018">
    <property type="protein sequence ID" value="SEL70599.1"/>
    <property type="molecule type" value="Genomic_DNA"/>
</dbReference>
<evidence type="ECO:0000313" key="2">
    <source>
        <dbReference type="EMBL" id="SEL70599.1"/>
    </source>
</evidence>
<sequence>MSKHDWRQREAQSSGLIWLLMLGFFGVAIFLVARQVPYLGELELPKAFTPVQPIAPEVAAPTPKPVAPDAIEKQQVQRVPKGANSSERLRFCMQGKPNIDESVLRCAYGNQALQSPEQNAPVQGMVSAEYLARYQRDKAQELAQQSQPRKPVQVLKTGKWVEKWSGGARYYAAWNVIDNRIEGGSVCENHRRGSIDYRECRKGAKQFFKEHCRALEKRWQSNRSDELETLKDRYCSAANVFSPL</sequence>